<dbReference type="SUPFAM" id="SSF53335">
    <property type="entry name" value="S-adenosyl-L-methionine-dependent methyltransferases"/>
    <property type="match status" value="1"/>
</dbReference>
<evidence type="ECO:0000256" key="4">
    <source>
        <dbReference type="PROSITE-ProRule" id="PRU00354"/>
    </source>
</evidence>
<comment type="similarity">
    <text evidence="1">Belongs to the spermidine/spermine synthase family.</text>
</comment>
<dbReference type="KEGG" id="dps:DP3107"/>
<dbReference type="EMBL" id="CR522870">
    <property type="protein sequence ID" value="CAG37836.1"/>
    <property type="molecule type" value="Genomic_DNA"/>
</dbReference>
<evidence type="ECO:0000259" key="5">
    <source>
        <dbReference type="PROSITE" id="PS51006"/>
    </source>
</evidence>
<dbReference type="RefSeq" id="WP_011190348.1">
    <property type="nucleotide sequence ID" value="NC_006138.1"/>
</dbReference>
<organism evidence="6 7">
    <name type="scientific">Desulfotalea psychrophila (strain LSv54 / DSM 12343)</name>
    <dbReference type="NCBI Taxonomy" id="177439"/>
    <lineage>
        <taxon>Bacteria</taxon>
        <taxon>Pseudomonadati</taxon>
        <taxon>Thermodesulfobacteriota</taxon>
        <taxon>Desulfobulbia</taxon>
        <taxon>Desulfobulbales</taxon>
        <taxon>Desulfocapsaceae</taxon>
        <taxon>Desulfotalea</taxon>
    </lineage>
</organism>
<dbReference type="PANTHER" id="PTHR43317:SF1">
    <property type="entry name" value="THERMOSPERMINE SYNTHASE ACAULIS5"/>
    <property type="match status" value="1"/>
</dbReference>
<dbReference type="InterPro" id="IPR029063">
    <property type="entry name" value="SAM-dependent_MTases_sf"/>
</dbReference>
<dbReference type="Gene3D" id="3.40.50.150">
    <property type="entry name" value="Vaccinia Virus protein VP39"/>
    <property type="match status" value="1"/>
</dbReference>
<dbReference type="PROSITE" id="PS51006">
    <property type="entry name" value="PABS_2"/>
    <property type="match status" value="1"/>
</dbReference>
<accession>Q6AIJ4</accession>
<evidence type="ECO:0000313" key="7">
    <source>
        <dbReference type="Proteomes" id="UP000000602"/>
    </source>
</evidence>
<dbReference type="PANTHER" id="PTHR43317">
    <property type="entry name" value="THERMOSPERMINE SYNTHASE ACAULIS5"/>
    <property type="match status" value="1"/>
</dbReference>
<keyword evidence="3 4" id="KW-0620">Polyamine biosynthesis</keyword>
<evidence type="ECO:0000256" key="1">
    <source>
        <dbReference type="ARBA" id="ARBA00007867"/>
    </source>
</evidence>
<dbReference type="GO" id="GO:0016740">
    <property type="term" value="F:transferase activity"/>
    <property type="evidence" value="ECO:0007669"/>
    <property type="project" value="UniProtKB-UniRule"/>
</dbReference>
<gene>
    <name evidence="6" type="ordered locus">DP3107</name>
</gene>
<evidence type="ECO:0000256" key="2">
    <source>
        <dbReference type="ARBA" id="ARBA00022679"/>
    </source>
</evidence>
<keyword evidence="7" id="KW-1185">Reference proteome</keyword>
<reference evidence="7" key="1">
    <citation type="journal article" date="2004" name="Environ. Microbiol.">
        <title>The genome of Desulfotalea psychrophila, a sulfate-reducing bacterium from permanently cold Arctic sediments.</title>
        <authorList>
            <person name="Rabus R."/>
            <person name="Ruepp A."/>
            <person name="Frickey T."/>
            <person name="Rattei T."/>
            <person name="Fartmann B."/>
            <person name="Stark M."/>
            <person name="Bauer M."/>
            <person name="Zibat A."/>
            <person name="Lombardot T."/>
            <person name="Becker I."/>
            <person name="Amann J."/>
            <person name="Gellner K."/>
            <person name="Teeling H."/>
            <person name="Leuschner W.D."/>
            <person name="Gloeckner F.-O."/>
            <person name="Lupas A.N."/>
            <person name="Amann R."/>
            <person name="Klenk H.-P."/>
        </authorList>
    </citation>
    <scope>NUCLEOTIDE SEQUENCE [LARGE SCALE GENOMIC DNA]</scope>
    <source>
        <strain evidence="7">DSM 12343 / LSv54</strain>
    </source>
</reference>
<protein>
    <submittedName>
        <fullName evidence="6">Similar to spermidine synthase</fullName>
    </submittedName>
</protein>
<dbReference type="OrthoDB" id="117774at2"/>
<dbReference type="AlphaFoldDB" id="Q6AIJ4"/>
<evidence type="ECO:0000313" key="6">
    <source>
        <dbReference type="EMBL" id="CAG37836.1"/>
    </source>
</evidence>
<proteinExistence type="inferred from homology"/>
<evidence type="ECO:0000256" key="3">
    <source>
        <dbReference type="ARBA" id="ARBA00023115"/>
    </source>
</evidence>
<dbReference type="InterPro" id="IPR030374">
    <property type="entry name" value="PABS"/>
</dbReference>
<dbReference type="eggNOG" id="COG0421">
    <property type="taxonomic scope" value="Bacteria"/>
</dbReference>
<dbReference type="STRING" id="177439.DP3107"/>
<feature type="domain" description="PABS" evidence="5">
    <location>
        <begin position="5"/>
        <end position="237"/>
    </location>
</feature>
<dbReference type="Proteomes" id="UP000000602">
    <property type="component" value="Chromosome"/>
</dbReference>
<dbReference type="HOGENOM" id="CLU_060070_2_0_7"/>
<name>Q6AIJ4_DESPS</name>
<sequence length="278" mass="32186">MTSGITIHKKSPTDVMHKIEEKTLYQKTGYKQHIEVRDDGTTRSLYFEKDTLQSSMDHVEPHKLSISYTRFMLLPLLLLKPKKVLIIGLGGGSFLRFFRHFLPEAHIEAVDFSAEVIKIAKEFFLINDEELHCCCGKHFLEETEEKYDLILVDAFDQQGMAKEIYCSEFFRLCHDHLQPGGAISCNTWSQNRSILQEVKDALSDHFSEAIYLPVPQRGNIIALTFKREIKWHQLHSRCPKVLAANEKFDMDFSSMISIARRANISLWKRLISTPCLHK</sequence>
<dbReference type="Pfam" id="PF01564">
    <property type="entry name" value="Spermine_synth"/>
    <property type="match status" value="1"/>
</dbReference>
<dbReference type="CDD" id="cd02440">
    <property type="entry name" value="AdoMet_MTases"/>
    <property type="match status" value="1"/>
</dbReference>
<keyword evidence="2 4" id="KW-0808">Transferase</keyword>
<dbReference type="GO" id="GO:0006596">
    <property type="term" value="P:polyamine biosynthetic process"/>
    <property type="evidence" value="ECO:0007669"/>
    <property type="project" value="UniProtKB-UniRule"/>
</dbReference>
<feature type="active site" description="Proton acceptor" evidence="4">
    <location>
        <position position="153"/>
    </location>
</feature>